<dbReference type="InterPro" id="IPR042185">
    <property type="entry name" value="Serpin_sf_2"/>
</dbReference>
<evidence type="ECO:0000256" key="3">
    <source>
        <dbReference type="ARBA" id="ARBA00022900"/>
    </source>
</evidence>
<evidence type="ECO:0000256" key="2">
    <source>
        <dbReference type="ARBA" id="ARBA00022690"/>
    </source>
</evidence>
<accession>A0A6J2K622</accession>
<dbReference type="CDD" id="cd00172">
    <property type="entry name" value="serpin"/>
    <property type="match status" value="1"/>
</dbReference>
<proteinExistence type="inferred from homology"/>
<reference evidence="8" key="1">
    <citation type="submission" date="2025-08" db="UniProtKB">
        <authorList>
            <consortium name="RefSeq"/>
        </authorList>
    </citation>
    <scope>IDENTIFICATION</scope>
    <source>
        <tissue evidence="8">Silk gland</tissue>
    </source>
</reference>
<organism evidence="7 8">
    <name type="scientific">Bombyx mandarina</name>
    <name type="common">Wild silk moth</name>
    <name type="synonym">Wild silkworm</name>
    <dbReference type="NCBI Taxonomy" id="7092"/>
    <lineage>
        <taxon>Eukaryota</taxon>
        <taxon>Metazoa</taxon>
        <taxon>Ecdysozoa</taxon>
        <taxon>Arthropoda</taxon>
        <taxon>Hexapoda</taxon>
        <taxon>Insecta</taxon>
        <taxon>Pterygota</taxon>
        <taxon>Neoptera</taxon>
        <taxon>Endopterygota</taxon>
        <taxon>Lepidoptera</taxon>
        <taxon>Glossata</taxon>
        <taxon>Ditrysia</taxon>
        <taxon>Bombycoidea</taxon>
        <taxon>Bombycidae</taxon>
        <taxon>Bombycinae</taxon>
        <taxon>Bombyx</taxon>
    </lineage>
</organism>
<dbReference type="Gene3D" id="3.30.497.10">
    <property type="entry name" value="Antithrombin, subunit I, domain 2"/>
    <property type="match status" value="1"/>
</dbReference>
<keyword evidence="3" id="KW-0722">Serine protease inhibitor</keyword>
<dbReference type="GeneID" id="114247606"/>
<dbReference type="SUPFAM" id="SSF56574">
    <property type="entry name" value="Serpins"/>
    <property type="match status" value="1"/>
</dbReference>
<dbReference type="InterPro" id="IPR023796">
    <property type="entry name" value="Serpin_dom"/>
</dbReference>
<dbReference type="InterPro" id="IPR042178">
    <property type="entry name" value="Serpin_sf_1"/>
</dbReference>
<feature type="signal peptide" evidence="5">
    <location>
        <begin position="1"/>
        <end position="18"/>
    </location>
</feature>
<feature type="domain" description="Serpin" evidence="6">
    <location>
        <begin position="43"/>
        <end position="432"/>
    </location>
</feature>
<protein>
    <submittedName>
        <fullName evidence="8">Alaserpin-like</fullName>
    </submittedName>
</protein>
<dbReference type="SMART" id="SM00093">
    <property type="entry name" value="SERPIN"/>
    <property type="match status" value="1"/>
</dbReference>
<evidence type="ECO:0000256" key="1">
    <source>
        <dbReference type="ARBA" id="ARBA00009500"/>
    </source>
</evidence>
<dbReference type="InterPro" id="IPR036186">
    <property type="entry name" value="Serpin_sf"/>
</dbReference>
<dbReference type="GO" id="GO:0005615">
    <property type="term" value="C:extracellular space"/>
    <property type="evidence" value="ECO:0007669"/>
    <property type="project" value="InterPro"/>
</dbReference>
<dbReference type="AlphaFoldDB" id="A0A6J2K622"/>
<dbReference type="OrthoDB" id="7448349at2759"/>
<comment type="similarity">
    <text evidence="1 4">Belongs to the serpin family.</text>
</comment>
<sequence>MKKSLLCCLCTLFGLLAAAFIEDKYPNSNIGNWLAENNNELTRDLLYELQKDYPGKSLAVTSVPILNILGQLASYSKGETFEAITHTLGMKNSTENRRDTIFSLPHHHNNHDQVKRTFQMANEKTFDDSELPLRYTSKLYADDEDKFCPTFKKTYSKYFKGQTGNVDFDRPQKAAKEINEWLEEDFDQYGNTDLVDASVIKEGDGFVVVGSLELELDYNTGLNPTKVQTIDFYLNAKKKVKTPALVGKAIVKYAKVPEYDAQFISISLKGGDYTLFIILPDEVNGLYKLTQKFQSWKTDVFNKISPYQEYKCVELHLPLGYILTQGDITKALKTIQNLDILFDKKRAQLSGVTKNCEPGVIKSFLTKTYLVDKIIKENSFDEVKKPNKAEEVCSDKDKLITVEINRPFAFSIINNVMGTTPKALLIAGFYYG</sequence>
<dbReference type="RefSeq" id="XP_028036407.1">
    <property type="nucleotide sequence ID" value="XM_028180606.1"/>
</dbReference>
<dbReference type="Pfam" id="PF00079">
    <property type="entry name" value="Serpin"/>
    <property type="match status" value="1"/>
</dbReference>
<feature type="chain" id="PRO_5026756591" evidence="5">
    <location>
        <begin position="19"/>
        <end position="432"/>
    </location>
</feature>
<evidence type="ECO:0000259" key="6">
    <source>
        <dbReference type="SMART" id="SM00093"/>
    </source>
</evidence>
<dbReference type="InterPro" id="IPR000215">
    <property type="entry name" value="Serpin_fam"/>
</dbReference>
<name>A0A6J2K622_BOMMA</name>
<keyword evidence="5" id="KW-0732">Signal</keyword>
<evidence type="ECO:0000313" key="7">
    <source>
        <dbReference type="Proteomes" id="UP000504629"/>
    </source>
</evidence>
<dbReference type="GO" id="GO:0004867">
    <property type="term" value="F:serine-type endopeptidase inhibitor activity"/>
    <property type="evidence" value="ECO:0007669"/>
    <property type="project" value="UniProtKB-KW"/>
</dbReference>
<evidence type="ECO:0000313" key="8">
    <source>
        <dbReference type="RefSeq" id="XP_028036407.1"/>
    </source>
</evidence>
<dbReference type="Gene3D" id="2.30.39.10">
    <property type="entry name" value="Alpha-1-antitrypsin, domain 1"/>
    <property type="match status" value="1"/>
</dbReference>
<evidence type="ECO:0000256" key="4">
    <source>
        <dbReference type="RuleBase" id="RU000411"/>
    </source>
</evidence>
<gene>
    <name evidence="8" type="primary">LOC114247606</name>
</gene>
<evidence type="ECO:0000256" key="5">
    <source>
        <dbReference type="SAM" id="SignalP"/>
    </source>
</evidence>
<dbReference type="PANTHER" id="PTHR11461:SF211">
    <property type="entry name" value="GH10112P-RELATED"/>
    <property type="match status" value="1"/>
</dbReference>
<dbReference type="Proteomes" id="UP000504629">
    <property type="component" value="Unplaced"/>
</dbReference>
<keyword evidence="2" id="KW-0646">Protease inhibitor</keyword>
<dbReference type="PANTHER" id="PTHR11461">
    <property type="entry name" value="SERINE PROTEASE INHIBITOR, SERPIN"/>
    <property type="match status" value="1"/>
</dbReference>
<keyword evidence="7" id="KW-1185">Reference proteome</keyword>
<dbReference type="KEGG" id="bman:114247606"/>